<dbReference type="EMBL" id="JBFDAA010000002">
    <property type="protein sequence ID" value="KAL1139592.1"/>
    <property type="molecule type" value="Genomic_DNA"/>
</dbReference>
<dbReference type="Proteomes" id="UP001558652">
    <property type="component" value="Unassembled WGS sequence"/>
</dbReference>
<keyword evidence="3" id="KW-1185">Reference proteome</keyword>
<protein>
    <submittedName>
        <fullName evidence="2">Uncharacterized protein</fullName>
    </submittedName>
</protein>
<comment type="caution">
    <text evidence="2">The sequence shown here is derived from an EMBL/GenBank/DDBJ whole genome shotgun (WGS) entry which is preliminary data.</text>
</comment>
<feature type="region of interest" description="Disordered" evidence="1">
    <location>
        <begin position="119"/>
        <end position="142"/>
    </location>
</feature>
<accession>A0ABD0YUG4</accession>
<organism evidence="2 3">
    <name type="scientific">Ranatra chinensis</name>
    <dbReference type="NCBI Taxonomy" id="642074"/>
    <lineage>
        <taxon>Eukaryota</taxon>
        <taxon>Metazoa</taxon>
        <taxon>Ecdysozoa</taxon>
        <taxon>Arthropoda</taxon>
        <taxon>Hexapoda</taxon>
        <taxon>Insecta</taxon>
        <taxon>Pterygota</taxon>
        <taxon>Neoptera</taxon>
        <taxon>Paraneoptera</taxon>
        <taxon>Hemiptera</taxon>
        <taxon>Heteroptera</taxon>
        <taxon>Panheteroptera</taxon>
        <taxon>Nepomorpha</taxon>
        <taxon>Nepidae</taxon>
        <taxon>Ranatrinae</taxon>
        <taxon>Ranatra</taxon>
    </lineage>
</organism>
<name>A0ABD0YUG4_9HEMI</name>
<reference evidence="2 3" key="1">
    <citation type="submission" date="2024-07" db="EMBL/GenBank/DDBJ databases">
        <title>Chromosome-level genome assembly of the water stick insect Ranatra chinensis (Heteroptera: Nepidae).</title>
        <authorList>
            <person name="Liu X."/>
        </authorList>
    </citation>
    <scope>NUCLEOTIDE SEQUENCE [LARGE SCALE GENOMIC DNA]</scope>
    <source>
        <strain evidence="2">Cailab_2021Rc</strain>
        <tissue evidence="2">Muscle</tissue>
    </source>
</reference>
<proteinExistence type="predicted"/>
<gene>
    <name evidence="2" type="ORF">AAG570_006574</name>
</gene>
<evidence type="ECO:0000256" key="1">
    <source>
        <dbReference type="SAM" id="MobiDB-lite"/>
    </source>
</evidence>
<evidence type="ECO:0000313" key="3">
    <source>
        <dbReference type="Proteomes" id="UP001558652"/>
    </source>
</evidence>
<sequence>MFQKNKTQETTENGDGWKAEAPEFALPIGNLTTPVGREAVLSCTVNNLGNYKVNCHYLSRHKTYRVFRSYRQTPPFGAIVFPISRETTAGSSASIGFHTGGTPTASFPPRTQFQIHVRSPDPDRLPSQLLKPGRYPKLQDLN</sequence>
<dbReference type="AlphaFoldDB" id="A0ABD0YUG4"/>
<evidence type="ECO:0000313" key="2">
    <source>
        <dbReference type="EMBL" id="KAL1139592.1"/>
    </source>
</evidence>